<proteinExistence type="predicted"/>
<feature type="domain" description="DinB-like" evidence="8">
    <location>
        <begin position="24"/>
        <end position="156"/>
    </location>
</feature>
<feature type="domain" description="Sulfatase-modifying factor enzyme-like" evidence="6">
    <location>
        <begin position="328"/>
        <end position="405"/>
    </location>
</feature>
<evidence type="ECO:0000259" key="8">
    <source>
        <dbReference type="Pfam" id="PF12867"/>
    </source>
</evidence>
<dbReference type="GO" id="GO:0052706">
    <property type="term" value="F:L-histidine N(alpha)-methyltransferase activity"/>
    <property type="evidence" value="ECO:0007669"/>
    <property type="project" value="UniProtKB-EC"/>
</dbReference>
<dbReference type="SUPFAM" id="SSF53335">
    <property type="entry name" value="S-adenosyl-L-methionine-dependent methyltransferases"/>
    <property type="match status" value="1"/>
</dbReference>
<evidence type="ECO:0000256" key="2">
    <source>
        <dbReference type="ARBA" id="ARBA00022679"/>
    </source>
</evidence>
<comment type="pathway">
    <text evidence="5">Amino-acid biosynthesis; ergothioneine biosynthesis.</text>
</comment>
<keyword evidence="2 9" id="KW-0808">Transferase</keyword>
<evidence type="ECO:0000256" key="1">
    <source>
        <dbReference type="ARBA" id="ARBA00022603"/>
    </source>
</evidence>
<dbReference type="Gene3D" id="3.90.1580.10">
    <property type="entry name" value="paralog of FGE (formylglycine-generating enzyme)"/>
    <property type="match status" value="2"/>
</dbReference>
<dbReference type="Proteomes" id="UP000639859">
    <property type="component" value="Unassembled WGS sequence"/>
</dbReference>
<dbReference type="Gene3D" id="3.40.50.150">
    <property type="entry name" value="Vaccinia Virus protein VP39"/>
    <property type="match status" value="1"/>
</dbReference>
<dbReference type="InterPro" id="IPR029063">
    <property type="entry name" value="SAM-dependent_MTases_sf"/>
</dbReference>
<dbReference type="InterPro" id="IPR017806">
    <property type="entry name" value="EgtB"/>
</dbReference>
<comment type="caution">
    <text evidence="9">The sequence shown here is derived from an EMBL/GenBank/DDBJ whole genome shotgun (WGS) entry which is preliminary data.</text>
</comment>
<keyword evidence="10" id="KW-1185">Reference proteome</keyword>
<dbReference type="NCBIfam" id="TIGR03438">
    <property type="entry name" value="egtD_ergothio"/>
    <property type="match status" value="1"/>
</dbReference>
<dbReference type="InterPro" id="IPR024775">
    <property type="entry name" value="DinB-like"/>
</dbReference>
<feature type="domain" description="Sulfatase-modifying factor enzyme-like" evidence="6">
    <location>
        <begin position="190"/>
        <end position="325"/>
    </location>
</feature>
<dbReference type="GO" id="GO:0032259">
    <property type="term" value="P:methylation"/>
    <property type="evidence" value="ECO:0007669"/>
    <property type="project" value="UniProtKB-KW"/>
</dbReference>
<gene>
    <name evidence="9" type="primary">egtD</name>
    <name evidence="9" type="ORF">I4Q42_17175</name>
</gene>
<dbReference type="PANTHER" id="PTHR43397">
    <property type="entry name" value="ERGOTHIONEINE BIOSYNTHESIS PROTEIN 1"/>
    <property type="match status" value="1"/>
</dbReference>
<dbReference type="InterPro" id="IPR051128">
    <property type="entry name" value="EgtD_Methyltrsf_superfamily"/>
</dbReference>
<keyword evidence="4" id="KW-0408">Iron</keyword>
<evidence type="ECO:0000256" key="5">
    <source>
        <dbReference type="ARBA" id="ARBA00037882"/>
    </source>
</evidence>
<name>A0ABS0T0J8_9CAUL</name>
<organism evidence="9 10">
    <name type="scientific">Caulobacter hibisci</name>
    <dbReference type="NCBI Taxonomy" id="2035993"/>
    <lineage>
        <taxon>Bacteria</taxon>
        <taxon>Pseudomonadati</taxon>
        <taxon>Pseudomonadota</taxon>
        <taxon>Alphaproteobacteria</taxon>
        <taxon>Caulobacterales</taxon>
        <taxon>Caulobacteraceae</taxon>
        <taxon>Caulobacter</taxon>
    </lineage>
</organism>
<keyword evidence="3" id="KW-0560">Oxidoreductase</keyword>
<evidence type="ECO:0000256" key="3">
    <source>
        <dbReference type="ARBA" id="ARBA00023002"/>
    </source>
</evidence>
<dbReference type="NCBIfam" id="TIGR03440">
    <property type="entry name" value="egtB_TIGR03440"/>
    <property type="match status" value="1"/>
</dbReference>
<dbReference type="PANTHER" id="PTHR43397:SF1">
    <property type="entry name" value="ERGOTHIONEINE BIOSYNTHESIS PROTEIN 1"/>
    <property type="match status" value="1"/>
</dbReference>
<dbReference type="InterPro" id="IPR042095">
    <property type="entry name" value="SUMF_sf"/>
</dbReference>
<evidence type="ECO:0000256" key="4">
    <source>
        <dbReference type="ARBA" id="ARBA00023004"/>
    </source>
</evidence>
<dbReference type="Pfam" id="PF03781">
    <property type="entry name" value="FGE-sulfatase"/>
    <property type="match status" value="2"/>
</dbReference>
<dbReference type="Pfam" id="PF12867">
    <property type="entry name" value="DinB_2"/>
    <property type="match status" value="1"/>
</dbReference>
<keyword evidence="1 9" id="KW-0489">Methyltransferase</keyword>
<dbReference type="InterPro" id="IPR016187">
    <property type="entry name" value="CTDL_fold"/>
</dbReference>
<accession>A0ABS0T0J8</accession>
<evidence type="ECO:0000259" key="6">
    <source>
        <dbReference type="Pfam" id="PF03781"/>
    </source>
</evidence>
<dbReference type="InterPro" id="IPR005532">
    <property type="entry name" value="SUMF_dom"/>
</dbReference>
<dbReference type="InterPro" id="IPR035094">
    <property type="entry name" value="EgtD"/>
</dbReference>
<dbReference type="InterPro" id="IPR019257">
    <property type="entry name" value="MeTrfase_dom"/>
</dbReference>
<dbReference type="EMBL" id="JADWOX010000013">
    <property type="protein sequence ID" value="MBI1685405.1"/>
    <property type="molecule type" value="Genomic_DNA"/>
</dbReference>
<dbReference type="SUPFAM" id="SSF56436">
    <property type="entry name" value="C-type lectin-like"/>
    <property type="match status" value="1"/>
</dbReference>
<dbReference type="EC" id="2.1.1.44" evidence="9"/>
<dbReference type="Pfam" id="PF10017">
    <property type="entry name" value="Methyltransf_33"/>
    <property type="match status" value="1"/>
</dbReference>
<feature type="domain" description="Histidine-specific methyltransferase SAM-dependent" evidence="7">
    <location>
        <begin position="419"/>
        <end position="719"/>
    </location>
</feature>
<evidence type="ECO:0000259" key="7">
    <source>
        <dbReference type="Pfam" id="PF10017"/>
    </source>
</evidence>
<protein>
    <submittedName>
        <fullName evidence="9">L-histidine N(Alpha)-methyltransferase</fullName>
        <ecNumber evidence="9">2.1.1.44</ecNumber>
    </submittedName>
</protein>
<evidence type="ECO:0000313" key="10">
    <source>
        <dbReference type="Proteomes" id="UP000639859"/>
    </source>
</evidence>
<evidence type="ECO:0000313" key="9">
    <source>
        <dbReference type="EMBL" id="MBI1685405.1"/>
    </source>
</evidence>
<dbReference type="RefSeq" id="WP_198577320.1">
    <property type="nucleotide sequence ID" value="NZ_JADWOX010000013.1"/>
</dbReference>
<reference evidence="9 10" key="1">
    <citation type="submission" date="2020-11" db="EMBL/GenBank/DDBJ databases">
        <title>genome sequence of strain KACC 18849.</title>
        <authorList>
            <person name="Gao J."/>
            <person name="Zhang X."/>
        </authorList>
    </citation>
    <scope>NUCLEOTIDE SEQUENCE [LARGE SCALE GENOMIC DNA]</scope>
    <source>
        <strain evidence="9 10">KACC 18849</strain>
    </source>
</reference>
<sequence length="720" mass="78987">MSPDDTLVLASVAQAAADSPLARFRAVRERTETLAAPLSPEDQAAQSMPDASPTKWHRGHTTWFFETFLLAPFQPGYRPYDPAFGYLFNSYYEAMGPRQPRPQRGLLTRPSCVEVGAYRRHVDAAMARLLSGPLSPEMLERLELGLAHEEQHQELLVMDIQHLFAQSPLQPAYRERPDVPRPPARGLGYVGFEGGLATIGADEGGFAFDNERPRHRVFLEPFRLADRLTTNAEWLGFMEDGGYERPEFWLSDGWAMVQDEAWDAPLYWRREEDGAWTEFGLAGRRPLDLAAPVVHVSFYEAAAFAVWSGARLPTEAEWEVAVRSDARLRQMSGETWQWTASAYAPYPGFRPGAGALGEYNGKFMVNQMVLRGGAAATPPGHARASYRNFFHPGQRWMFAGVRLARDGAGGRERAMDSEFRKDVLAGLASSPKSLPSKYFYDAEGSRLFEEITELPEYYPTRTETALLRAIAPEIAARIPQGAAMIEFGSGASTKTRILLDAAPQLAVYAPMDISASALDAAAAAIRADYPGLEVAPALGDFTHPLGLPAAARGRPTVGFFPGSTIGNFPTDEAVAFLEAARRLLGPDALFVVGADIAKGEDVLIPAYDDAAGVTAAFNKNLLVRANRELEADFDLDAFAHLAVWNAVESRMEMHLVSLEDQVVSVAGKAVAFLAGETIHTENSYKYEPAAFADMAGRAGWRVEARWISEDPAFGVFALRS</sequence>